<evidence type="ECO:0000313" key="3">
    <source>
        <dbReference type="Proteomes" id="UP001054252"/>
    </source>
</evidence>
<dbReference type="Proteomes" id="UP001054252">
    <property type="component" value="Unassembled WGS sequence"/>
</dbReference>
<dbReference type="PANTHER" id="PTHR47852">
    <property type="entry name" value="OS06G0298400 PROTEIN"/>
    <property type="match status" value="1"/>
</dbReference>
<evidence type="ECO:0000256" key="1">
    <source>
        <dbReference type="SAM" id="MobiDB-lite"/>
    </source>
</evidence>
<feature type="compositionally biased region" description="Low complexity" evidence="1">
    <location>
        <begin position="54"/>
        <end position="74"/>
    </location>
</feature>
<gene>
    <name evidence="2" type="ORF">SLEP1_g45511</name>
</gene>
<comment type="caution">
    <text evidence="2">The sequence shown here is derived from an EMBL/GenBank/DDBJ whole genome shotgun (WGS) entry which is preliminary data.</text>
</comment>
<proteinExistence type="predicted"/>
<name>A0AAV5LK15_9ROSI</name>
<dbReference type="AlphaFoldDB" id="A0AAV5LK15"/>
<protein>
    <submittedName>
        <fullName evidence="2">Uncharacterized protein</fullName>
    </submittedName>
</protein>
<dbReference type="EMBL" id="BPVZ01000122">
    <property type="protein sequence ID" value="GKV37484.1"/>
    <property type="molecule type" value="Genomic_DNA"/>
</dbReference>
<reference evidence="2 3" key="1">
    <citation type="journal article" date="2021" name="Commun. Biol.">
        <title>The genome of Shorea leprosula (Dipterocarpaceae) highlights the ecological relevance of drought in aseasonal tropical rainforests.</title>
        <authorList>
            <person name="Ng K.K.S."/>
            <person name="Kobayashi M.J."/>
            <person name="Fawcett J.A."/>
            <person name="Hatakeyama M."/>
            <person name="Paape T."/>
            <person name="Ng C.H."/>
            <person name="Ang C.C."/>
            <person name="Tnah L.H."/>
            <person name="Lee C.T."/>
            <person name="Nishiyama T."/>
            <person name="Sese J."/>
            <person name="O'Brien M.J."/>
            <person name="Copetti D."/>
            <person name="Mohd Noor M.I."/>
            <person name="Ong R.C."/>
            <person name="Putra M."/>
            <person name="Sireger I.Z."/>
            <person name="Indrioko S."/>
            <person name="Kosugi Y."/>
            <person name="Izuno A."/>
            <person name="Isagi Y."/>
            <person name="Lee S.L."/>
            <person name="Shimizu K.K."/>
        </authorList>
    </citation>
    <scope>NUCLEOTIDE SEQUENCE [LARGE SCALE GENOMIC DNA]</scope>
    <source>
        <strain evidence="2">214</strain>
    </source>
</reference>
<accession>A0AAV5LK15</accession>
<organism evidence="2 3">
    <name type="scientific">Rubroshorea leprosula</name>
    <dbReference type="NCBI Taxonomy" id="152421"/>
    <lineage>
        <taxon>Eukaryota</taxon>
        <taxon>Viridiplantae</taxon>
        <taxon>Streptophyta</taxon>
        <taxon>Embryophyta</taxon>
        <taxon>Tracheophyta</taxon>
        <taxon>Spermatophyta</taxon>
        <taxon>Magnoliopsida</taxon>
        <taxon>eudicotyledons</taxon>
        <taxon>Gunneridae</taxon>
        <taxon>Pentapetalae</taxon>
        <taxon>rosids</taxon>
        <taxon>malvids</taxon>
        <taxon>Malvales</taxon>
        <taxon>Dipterocarpaceae</taxon>
        <taxon>Rubroshorea</taxon>
    </lineage>
</organism>
<feature type="region of interest" description="Disordered" evidence="1">
    <location>
        <begin position="23"/>
        <end position="74"/>
    </location>
</feature>
<sequence length="74" mass="7899">MGKRKERRLAALSNAGRRVKLDLFAEPSEDLGGSQDDRDANHEPALPLQPLPNSPSSSSSSGGFPQFSSKGLCM</sequence>
<dbReference type="PANTHER" id="PTHR47852:SF2">
    <property type="entry name" value="WW DOMAIN-CONTAINING PROTEIN"/>
    <property type="match status" value="1"/>
</dbReference>
<keyword evidence="3" id="KW-1185">Reference proteome</keyword>
<evidence type="ECO:0000313" key="2">
    <source>
        <dbReference type="EMBL" id="GKV37484.1"/>
    </source>
</evidence>